<dbReference type="GO" id="GO:0071555">
    <property type="term" value="P:cell wall organization"/>
    <property type="evidence" value="ECO:0007669"/>
    <property type="project" value="UniProtKB-KW"/>
</dbReference>
<comment type="function">
    <text evidence="1 6">Hydrolyzes acetyl esters in homogalacturonan regions of pectin. In type I primary cell wall, galacturonic acid residues of pectin can be acetylated at the O-2 and O-3 positions. Decreasing the degree of acetylation of pectin gels in vitro alters their physical properties.</text>
</comment>
<evidence type="ECO:0000256" key="1">
    <source>
        <dbReference type="ARBA" id="ARBA00003534"/>
    </source>
</evidence>
<sequence>MVMQEMEHQNVLPSSPQPPQQRTYLGSSAVVFITSFALLVPAASTHTTLSARGGNNQSQLVVEFTYIQGAAAKGAVCLDGTLPGYNFHPGFGTGANSWLVYLEGGGWCNDIKSCLERKGGPLGSSIHMEKPYNFTGILTNKAQENPDFFNWNKVVVRYCDGACFAGEGEHEKLGLQFRGQRIYTAAMEDLMSKGMRHADQALLSGCSAGSVAVILHCDAFNSLFPRPTRVKCLSDGGLFMDTVDVSGGHHMRSLVHGVVSLQGVQRILPRSCTSRHDPVFCFFPQNLINYVRTPLFVLNAAYDYIQIQAGIAPNISDTNGKWNNGCKLNIANCSASQIKILQKFRNRMVKAVQGFSAKTQSGLFINSCFAHCQADSQDTWLSEKPPLIDNLGISLAVGDWYFDRSRVKKIDCPYPCDRTCHNRISKTSPY</sequence>
<evidence type="ECO:0000256" key="2">
    <source>
        <dbReference type="ARBA" id="ARBA00004191"/>
    </source>
</evidence>
<keyword evidence="9" id="KW-1185">Reference proteome</keyword>
<keyword evidence="4 6" id="KW-0134">Cell wall</keyword>
<comment type="subcellular location">
    <subcellularLocation>
        <location evidence="2 6">Secreted</location>
        <location evidence="2 6">Cell wall</location>
    </subcellularLocation>
</comment>
<keyword evidence="6" id="KW-0378">Hydrolase</keyword>
<evidence type="ECO:0000256" key="6">
    <source>
        <dbReference type="RuleBase" id="RU363114"/>
    </source>
</evidence>
<dbReference type="PANTHER" id="PTHR21562:SF5">
    <property type="entry name" value="PECTIN ACETYLESTERASE 12"/>
    <property type="match status" value="1"/>
</dbReference>
<keyword evidence="5 6" id="KW-0961">Cell wall biogenesis/degradation</keyword>
<evidence type="ECO:0000313" key="9">
    <source>
        <dbReference type="Proteomes" id="UP001454036"/>
    </source>
</evidence>
<keyword evidence="6" id="KW-0964">Secreted</keyword>
<dbReference type="GO" id="GO:0052793">
    <property type="term" value="F:pectin acetylesterase activity"/>
    <property type="evidence" value="ECO:0007669"/>
    <property type="project" value="TreeGrafter"/>
</dbReference>
<dbReference type="AlphaFoldDB" id="A0AAV3P259"/>
<accession>A0AAV3P259</accession>
<comment type="caution">
    <text evidence="8">The sequence shown here is derived from an EMBL/GenBank/DDBJ whole genome shotgun (WGS) entry which is preliminary data.</text>
</comment>
<evidence type="ECO:0000256" key="7">
    <source>
        <dbReference type="SAM" id="MobiDB-lite"/>
    </source>
</evidence>
<organism evidence="8 9">
    <name type="scientific">Lithospermum erythrorhizon</name>
    <name type="common">Purple gromwell</name>
    <name type="synonym">Lithospermum officinale var. erythrorhizon</name>
    <dbReference type="NCBI Taxonomy" id="34254"/>
    <lineage>
        <taxon>Eukaryota</taxon>
        <taxon>Viridiplantae</taxon>
        <taxon>Streptophyta</taxon>
        <taxon>Embryophyta</taxon>
        <taxon>Tracheophyta</taxon>
        <taxon>Spermatophyta</taxon>
        <taxon>Magnoliopsida</taxon>
        <taxon>eudicotyledons</taxon>
        <taxon>Gunneridae</taxon>
        <taxon>Pentapetalae</taxon>
        <taxon>asterids</taxon>
        <taxon>lamiids</taxon>
        <taxon>Boraginales</taxon>
        <taxon>Boraginaceae</taxon>
        <taxon>Boraginoideae</taxon>
        <taxon>Lithospermeae</taxon>
        <taxon>Lithospermum</taxon>
    </lineage>
</organism>
<evidence type="ECO:0000256" key="3">
    <source>
        <dbReference type="ARBA" id="ARBA00005784"/>
    </source>
</evidence>
<feature type="region of interest" description="Disordered" evidence="7">
    <location>
        <begin position="1"/>
        <end position="20"/>
    </location>
</feature>
<dbReference type="GO" id="GO:0009505">
    <property type="term" value="C:plant-type cell wall"/>
    <property type="evidence" value="ECO:0007669"/>
    <property type="project" value="TreeGrafter"/>
</dbReference>
<evidence type="ECO:0000313" key="8">
    <source>
        <dbReference type="EMBL" id="GAA0145769.1"/>
    </source>
</evidence>
<protein>
    <recommendedName>
        <fullName evidence="6">Pectin acetylesterase</fullName>
        <ecNumber evidence="6">3.1.1.-</ecNumber>
    </recommendedName>
</protein>
<evidence type="ECO:0000256" key="4">
    <source>
        <dbReference type="ARBA" id="ARBA00022512"/>
    </source>
</evidence>
<dbReference type="EC" id="3.1.1.-" evidence="6"/>
<evidence type="ECO:0000256" key="5">
    <source>
        <dbReference type="ARBA" id="ARBA00023316"/>
    </source>
</evidence>
<dbReference type="Proteomes" id="UP001454036">
    <property type="component" value="Unassembled WGS sequence"/>
</dbReference>
<proteinExistence type="inferred from homology"/>
<dbReference type="InterPro" id="IPR004963">
    <property type="entry name" value="PAE/NOTUM"/>
</dbReference>
<dbReference type="Pfam" id="PF03283">
    <property type="entry name" value="PAE"/>
    <property type="match status" value="1"/>
</dbReference>
<reference evidence="8 9" key="1">
    <citation type="submission" date="2024-01" db="EMBL/GenBank/DDBJ databases">
        <title>The complete chloroplast genome sequence of Lithospermum erythrorhizon: insights into the phylogenetic relationship among Boraginaceae species and the maternal lineages of purple gromwells.</title>
        <authorList>
            <person name="Okada T."/>
            <person name="Watanabe K."/>
        </authorList>
    </citation>
    <scope>NUCLEOTIDE SEQUENCE [LARGE SCALE GENOMIC DNA]</scope>
</reference>
<name>A0AAV3P259_LITER</name>
<dbReference type="EMBL" id="BAABME010000829">
    <property type="protein sequence ID" value="GAA0145769.1"/>
    <property type="molecule type" value="Genomic_DNA"/>
</dbReference>
<dbReference type="PANTHER" id="PTHR21562">
    <property type="entry name" value="NOTUM-RELATED"/>
    <property type="match status" value="1"/>
</dbReference>
<gene>
    <name evidence="8" type="ORF">LIER_05888</name>
</gene>
<comment type="similarity">
    <text evidence="3 6">Belongs to the pectinacetylesterase family.</text>
</comment>